<evidence type="ECO:0000256" key="1">
    <source>
        <dbReference type="ARBA" id="ARBA00023002"/>
    </source>
</evidence>
<feature type="domain" description="FAD-binding" evidence="3">
    <location>
        <begin position="5"/>
        <end position="336"/>
    </location>
</feature>
<dbReference type="PANTHER" id="PTHR43476:SF4">
    <property type="entry name" value="BLR0106 PROTEIN"/>
    <property type="match status" value="1"/>
</dbReference>
<dbReference type="RefSeq" id="WP_341672235.1">
    <property type="nucleotide sequence ID" value="NZ_JBBYHV010000001.1"/>
</dbReference>
<dbReference type="InterPro" id="IPR002938">
    <property type="entry name" value="FAD-bd"/>
</dbReference>
<comment type="caution">
    <text evidence="4">The sequence shown here is derived from an EMBL/GenBank/DDBJ whole genome shotgun (WGS) entry which is preliminary data.</text>
</comment>
<dbReference type="Gene3D" id="3.50.50.60">
    <property type="entry name" value="FAD/NAD(P)-binding domain"/>
    <property type="match status" value="1"/>
</dbReference>
<evidence type="ECO:0000259" key="3">
    <source>
        <dbReference type="Pfam" id="PF01494"/>
    </source>
</evidence>
<dbReference type="EMBL" id="JBBYHV010000001">
    <property type="protein sequence ID" value="MEL1249706.1"/>
    <property type="molecule type" value="Genomic_DNA"/>
</dbReference>
<evidence type="ECO:0000313" key="5">
    <source>
        <dbReference type="Proteomes" id="UP001497045"/>
    </source>
</evidence>
<evidence type="ECO:0000313" key="4">
    <source>
        <dbReference type="EMBL" id="MEL1249706.1"/>
    </source>
</evidence>
<sequence>MAEPTDVLIVGAGPVGMLTALALAQAGASVRVLEKEAHIINSPRAAVYFPSTLIILEELGLLDELLEIGFKNRNFGTHVPEFGYHSVVVTEPVEGIPYDYQLHAGQHEVARVAMEHAQALGVEVLFGKEVTAIDDQGDEIAVVAGDQTYTAKWLIGADGARSTVRRLADIEFEGHTWPERFVATNVKFPFKELGYEQANFVCDPENMAVIAQLDRDGLWRCTYMEDSALPLETYEDRIHERYEWFMQGRKDYEIVSSSPYMLHQRAGETLHKGRVLLAGDAAHATNPCGGLGLTSGVWTGVILADILGAILRGEEDEEVLDRFSDERRRIFWDVVTPAATENKRMLQESDPEKRQQDLAHIRALDENPESGALLMLFAYKVIGDVLREGSRWADADPTPRVAIDIGGRQGQIH</sequence>
<dbReference type="Proteomes" id="UP001497045">
    <property type="component" value="Unassembled WGS sequence"/>
</dbReference>
<gene>
    <name evidence="4" type="ORF">AAEO60_03380</name>
</gene>
<keyword evidence="2" id="KW-0520">NAD</keyword>
<keyword evidence="1" id="KW-0560">Oxidoreductase</keyword>
<dbReference type="Gene3D" id="3.30.70.2450">
    <property type="match status" value="1"/>
</dbReference>
<name>A0ABU9IBB4_9SPHN</name>
<reference evidence="4 5" key="1">
    <citation type="submission" date="2024-04" db="EMBL/GenBank/DDBJ databases">
        <title>Aurantiacibacter sp. DGU6 16S ribosomal RNA gene Genome sequencing and assembly.</title>
        <authorList>
            <person name="Park S."/>
        </authorList>
    </citation>
    <scope>NUCLEOTIDE SEQUENCE [LARGE SCALE GENOMIC DNA]</scope>
    <source>
        <strain evidence="4 5">DGU6</strain>
    </source>
</reference>
<evidence type="ECO:0000256" key="2">
    <source>
        <dbReference type="ARBA" id="ARBA00023027"/>
    </source>
</evidence>
<dbReference type="InterPro" id="IPR036188">
    <property type="entry name" value="FAD/NAD-bd_sf"/>
</dbReference>
<dbReference type="SUPFAM" id="SSF51905">
    <property type="entry name" value="FAD/NAD(P)-binding domain"/>
    <property type="match status" value="1"/>
</dbReference>
<protein>
    <submittedName>
        <fullName evidence="4">FAD-dependent oxidoreductase</fullName>
    </submittedName>
</protein>
<keyword evidence="5" id="KW-1185">Reference proteome</keyword>
<dbReference type="Pfam" id="PF01494">
    <property type="entry name" value="FAD_binding_3"/>
    <property type="match status" value="1"/>
</dbReference>
<dbReference type="PRINTS" id="PR00420">
    <property type="entry name" value="RNGMNOXGNASE"/>
</dbReference>
<dbReference type="InterPro" id="IPR050631">
    <property type="entry name" value="PheA/TfdB_FAD_monoxygenase"/>
</dbReference>
<accession>A0ABU9IBB4</accession>
<dbReference type="PANTHER" id="PTHR43476">
    <property type="entry name" value="3-(3-HYDROXY-PHENYL)PROPIONATE/3-HYDROXYCINNAMIC ACID HYDROXYLASE"/>
    <property type="match status" value="1"/>
</dbReference>
<proteinExistence type="predicted"/>
<organism evidence="4 5">
    <name type="scientific">Aurantiacibacter gilvus</name>
    <dbReference type="NCBI Taxonomy" id="3139141"/>
    <lineage>
        <taxon>Bacteria</taxon>
        <taxon>Pseudomonadati</taxon>
        <taxon>Pseudomonadota</taxon>
        <taxon>Alphaproteobacteria</taxon>
        <taxon>Sphingomonadales</taxon>
        <taxon>Erythrobacteraceae</taxon>
        <taxon>Aurantiacibacter</taxon>
    </lineage>
</organism>